<dbReference type="AlphaFoldDB" id="I3S2B7"/>
<protein>
    <submittedName>
        <fullName evidence="1">Uncharacterized protein</fullName>
    </submittedName>
</protein>
<sequence length="47" mass="5631">MCVRPVKAHQHINTLSTFDFLGRRPEKIQMKETTRRVEMAKTERMLD</sequence>
<evidence type="ECO:0000313" key="1">
    <source>
        <dbReference type="EMBL" id="AFK34409.1"/>
    </source>
</evidence>
<accession>I3S2B7</accession>
<dbReference type="EMBL" id="BT134614">
    <property type="protein sequence ID" value="AFK34409.1"/>
    <property type="molecule type" value="mRNA"/>
</dbReference>
<name>I3S2B7_LOTJA</name>
<proteinExistence type="evidence at transcript level"/>
<reference evidence="1" key="1">
    <citation type="submission" date="2012-05" db="EMBL/GenBank/DDBJ databases">
        <authorList>
            <person name="Krishnakumar V."/>
            <person name="Cheung F."/>
            <person name="Xiao Y."/>
            <person name="Chan A."/>
            <person name="Moskal W.A."/>
            <person name="Town C.D."/>
        </authorList>
    </citation>
    <scope>NUCLEOTIDE SEQUENCE</scope>
</reference>
<organism evidence="1">
    <name type="scientific">Lotus japonicus</name>
    <name type="common">Lotus corniculatus var. japonicus</name>
    <dbReference type="NCBI Taxonomy" id="34305"/>
    <lineage>
        <taxon>Eukaryota</taxon>
        <taxon>Viridiplantae</taxon>
        <taxon>Streptophyta</taxon>
        <taxon>Embryophyta</taxon>
        <taxon>Tracheophyta</taxon>
        <taxon>Spermatophyta</taxon>
        <taxon>Magnoliopsida</taxon>
        <taxon>eudicotyledons</taxon>
        <taxon>Gunneridae</taxon>
        <taxon>Pentapetalae</taxon>
        <taxon>rosids</taxon>
        <taxon>fabids</taxon>
        <taxon>Fabales</taxon>
        <taxon>Fabaceae</taxon>
        <taxon>Papilionoideae</taxon>
        <taxon>50 kb inversion clade</taxon>
        <taxon>NPAAA clade</taxon>
        <taxon>Hologalegina</taxon>
        <taxon>robinioid clade</taxon>
        <taxon>Loteae</taxon>
        <taxon>Lotus</taxon>
    </lineage>
</organism>